<reference evidence="3" key="1">
    <citation type="journal article" date="2014" name="Science">
        <title>The coffee genome provides insight into the convergent evolution of caffeine biosynthesis.</title>
        <authorList>
            <person name="Denoeud F."/>
            <person name="Carretero-Paulet L."/>
            <person name="Dereeper A."/>
            <person name="Droc G."/>
            <person name="Guyot R."/>
            <person name="Pietrella M."/>
            <person name="Zheng C."/>
            <person name="Alberti A."/>
            <person name="Anthony F."/>
            <person name="Aprea G."/>
            <person name="Aury J.M."/>
            <person name="Bento P."/>
            <person name="Bernard M."/>
            <person name="Bocs S."/>
            <person name="Campa C."/>
            <person name="Cenci A."/>
            <person name="Combes M.C."/>
            <person name="Crouzillat D."/>
            <person name="Da Silva C."/>
            <person name="Daddiego L."/>
            <person name="De Bellis F."/>
            <person name="Dussert S."/>
            <person name="Garsmeur O."/>
            <person name="Gayraud T."/>
            <person name="Guignon V."/>
            <person name="Jahn K."/>
            <person name="Jamilloux V."/>
            <person name="Joet T."/>
            <person name="Labadie K."/>
            <person name="Lan T."/>
            <person name="Leclercq J."/>
            <person name="Lepelley M."/>
            <person name="Leroy T."/>
            <person name="Li L.T."/>
            <person name="Librado P."/>
            <person name="Lopez L."/>
            <person name="Munoz A."/>
            <person name="Noel B."/>
            <person name="Pallavicini A."/>
            <person name="Perrotta G."/>
            <person name="Poncet V."/>
            <person name="Pot D."/>
            <person name="Priyono X."/>
            <person name="Rigoreau M."/>
            <person name="Rouard M."/>
            <person name="Rozas J."/>
            <person name="Tranchant-Dubreuil C."/>
            <person name="VanBuren R."/>
            <person name="Zhang Q."/>
            <person name="Andrade A.C."/>
            <person name="Argout X."/>
            <person name="Bertrand B."/>
            <person name="de Kochko A."/>
            <person name="Graziosi G."/>
            <person name="Henry R.J."/>
            <person name="Jayarama X."/>
            <person name="Ming R."/>
            <person name="Nagai C."/>
            <person name="Rounsley S."/>
            <person name="Sankoff D."/>
            <person name="Giuliano G."/>
            <person name="Albert V.A."/>
            <person name="Wincker P."/>
            <person name="Lashermes P."/>
        </authorList>
    </citation>
    <scope>NUCLEOTIDE SEQUENCE [LARGE SCALE GENOMIC DNA]</scope>
    <source>
        <strain evidence="3">cv. DH200-94</strain>
    </source>
</reference>
<keyword evidence="1" id="KW-0812">Transmembrane</keyword>
<dbReference type="OrthoDB" id="759788at2759"/>
<dbReference type="EMBL" id="HG739093">
    <property type="protein sequence ID" value="CDP03410.1"/>
    <property type="molecule type" value="Genomic_DNA"/>
</dbReference>
<proteinExistence type="predicted"/>
<accession>A0A068U4C8</accession>
<keyword evidence="3" id="KW-1185">Reference proteome</keyword>
<dbReference type="PhylomeDB" id="A0A068U4C8"/>
<keyword evidence="1" id="KW-1133">Transmembrane helix</keyword>
<dbReference type="Gramene" id="CDP03410">
    <property type="protein sequence ID" value="CDP03410"/>
    <property type="gene ID" value="GSCOC_T00041986001"/>
</dbReference>
<dbReference type="InParanoid" id="A0A068U4C8"/>
<evidence type="ECO:0000313" key="3">
    <source>
        <dbReference type="Proteomes" id="UP000295252"/>
    </source>
</evidence>
<evidence type="ECO:0000313" key="2">
    <source>
        <dbReference type="EMBL" id="CDP03410.1"/>
    </source>
</evidence>
<evidence type="ECO:0000256" key="1">
    <source>
        <dbReference type="SAM" id="Phobius"/>
    </source>
</evidence>
<sequence length="87" mass="9416">MYRTATVSRVSDEYMVNISPAAKGPPVPKMLIAADHLPTRLDATKKEIPPPKSSGEKAVHLIPLVLSLCALILWFFSKPVTIPGGVH</sequence>
<dbReference type="PANTHER" id="PTHR34189">
    <property type="entry name" value="TRANSMEMBRANE PROTEIN"/>
    <property type="match status" value="1"/>
</dbReference>
<dbReference type="Proteomes" id="UP000295252">
    <property type="component" value="Chromosome VIII"/>
</dbReference>
<dbReference type="AlphaFoldDB" id="A0A068U4C8"/>
<keyword evidence="1" id="KW-0472">Membrane</keyword>
<name>A0A068U4C8_COFCA</name>
<feature type="transmembrane region" description="Helical" evidence="1">
    <location>
        <begin position="58"/>
        <end position="77"/>
    </location>
</feature>
<dbReference type="OMA" id="ILWIFSH"/>
<gene>
    <name evidence="2" type="ORF">GSCOC_T00041986001</name>
</gene>
<protein>
    <submittedName>
        <fullName evidence="2">Uncharacterized protein</fullName>
    </submittedName>
</protein>
<organism evidence="2 3">
    <name type="scientific">Coffea canephora</name>
    <name type="common">Robusta coffee</name>
    <dbReference type="NCBI Taxonomy" id="49390"/>
    <lineage>
        <taxon>Eukaryota</taxon>
        <taxon>Viridiplantae</taxon>
        <taxon>Streptophyta</taxon>
        <taxon>Embryophyta</taxon>
        <taxon>Tracheophyta</taxon>
        <taxon>Spermatophyta</taxon>
        <taxon>Magnoliopsida</taxon>
        <taxon>eudicotyledons</taxon>
        <taxon>Gunneridae</taxon>
        <taxon>Pentapetalae</taxon>
        <taxon>asterids</taxon>
        <taxon>lamiids</taxon>
        <taxon>Gentianales</taxon>
        <taxon>Rubiaceae</taxon>
        <taxon>Ixoroideae</taxon>
        <taxon>Gardenieae complex</taxon>
        <taxon>Bertiereae - Coffeeae clade</taxon>
        <taxon>Coffeeae</taxon>
        <taxon>Coffea</taxon>
    </lineage>
</organism>
<dbReference type="PANTHER" id="PTHR34189:SF10">
    <property type="entry name" value="TRANSMEMBRANE PROTEIN"/>
    <property type="match status" value="1"/>
</dbReference>
<dbReference type="STRING" id="49390.A0A068U4C8"/>